<feature type="domain" description="F-box" evidence="2">
    <location>
        <begin position="59"/>
        <end position="111"/>
    </location>
</feature>
<dbReference type="InterPro" id="IPR036047">
    <property type="entry name" value="F-box-like_dom_sf"/>
</dbReference>
<reference evidence="3" key="1">
    <citation type="submission" date="2020-05" db="EMBL/GenBank/DDBJ databases">
        <title>Mycena genomes resolve the evolution of fungal bioluminescence.</title>
        <authorList>
            <person name="Tsai I.J."/>
        </authorList>
    </citation>
    <scope>NUCLEOTIDE SEQUENCE</scope>
    <source>
        <strain evidence="3">171206Taipei</strain>
    </source>
</reference>
<dbReference type="GeneID" id="59352261"/>
<dbReference type="Proteomes" id="UP000636479">
    <property type="component" value="Unassembled WGS sequence"/>
</dbReference>
<dbReference type="InterPro" id="IPR032675">
    <property type="entry name" value="LRR_dom_sf"/>
</dbReference>
<dbReference type="OrthoDB" id="2269034at2759"/>
<dbReference type="Gene3D" id="3.80.10.10">
    <property type="entry name" value="Ribonuclease Inhibitor"/>
    <property type="match status" value="1"/>
</dbReference>
<name>A0A8H6VU42_9AGAR</name>
<evidence type="ECO:0000313" key="4">
    <source>
        <dbReference type="Proteomes" id="UP000636479"/>
    </source>
</evidence>
<dbReference type="SUPFAM" id="SSF52047">
    <property type="entry name" value="RNI-like"/>
    <property type="match status" value="1"/>
</dbReference>
<dbReference type="Gene3D" id="1.20.1280.50">
    <property type="match status" value="1"/>
</dbReference>
<evidence type="ECO:0000313" key="3">
    <source>
        <dbReference type="EMBL" id="KAF7290163.1"/>
    </source>
</evidence>
<sequence length="476" mass="52277">MAPPNSGAQTLTAADVLLLRQEAEAIDETITALKAQLVQLEDRQKAIQDKLSTLTFPVQTLPAEIFCHIFRATLSSTDPRKVNAMLLSITAVCQRWRRIAIADPNLWTTTCYFLQGRDHFDPVFSHFLERTQGLPITVHVDAREESWLPPPLFTSCRQWKEASLSLAGANAIKIGLGLDSASIDNILDLPHLTKLTLDLGFYMEYQEDQTFSNAPLLRDLAIGDAVLISGLGFPVHQLQKLTLLHTLSLSDLVALLPQLVVLEDLTLCDECDEGDVQSTQPPVEMPCLTTLRLSGYHSHTIMAYVLLPRLRNLELSDLDGVTAESDVLECLSRSSANVSSLSIADTEYSTFSTLLNSPAIGGALRDLTIGSLQMGPSDNAALVALFSRADFLPNIESLMFVPPPVASFSSFLHTFLDGLAQRVADASLRGLAHEIKLQRLLVQPSAPATSLRAEDLRAVRDLQQRLNIHGHVPDKY</sequence>
<organism evidence="3 4">
    <name type="scientific">Mycena indigotica</name>
    <dbReference type="NCBI Taxonomy" id="2126181"/>
    <lineage>
        <taxon>Eukaryota</taxon>
        <taxon>Fungi</taxon>
        <taxon>Dikarya</taxon>
        <taxon>Basidiomycota</taxon>
        <taxon>Agaricomycotina</taxon>
        <taxon>Agaricomycetes</taxon>
        <taxon>Agaricomycetidae</taxon>
        <taxon>Agaricales</taxon>
        <taxon>Marasmiineae</taxon>
        <taxon>Mycenaceae</taxon>
        <taxon>Mycena</taxon>
    </lineage>
</organism>
<accession>A0A8H6VU42</accession>
<dbReference type="RefSeq" id="XP_037213741.1">
    <property type="nucleotide sequence ID" value="XM_037369745.1"/>
</dbReference>
<protein>
    <submittedName>
        <fullName evidence="3">F-box domain-containing protein</fullName>
    </submittedName>
</protein>
<dbReference type="AlphaFoldDB" id="A0A8H6VU42"/>
<comment type="caution">
    <text evidence="3">The sequence shown here is derived from an EMBL/GenBank/DDBJ whole genome shotgun (WGS) entry which is preliminary data.</text>
</comment>
<feature type="coiled-coil region" evidence="1">
    <location>
        <begin position="23"/>
        <end position="50"/>
    </location>
</feature>
<evidence type="ECO:0000259" key="2">
    <source>
        <dbReference type="Pfam" id="PF12937"/>
    </source>
</evidence>
<dbReference type="EMBL" id="JACAZF010000015">
    <property type="protein sequence ID" value="KAF7290163.1"/>
    <property type="molecule type" value="Genomic_DNA"/>
</dbReference>
<keyword evidence="4" id="KW-1185">Reference proteome</keyword>
<dbReference type="InterPro" id="IPR001810">
    <property type="entry name" value="F-box_dom"/>
</dbReference>
<proteinExistence type="predicted"/>
<keyword evidence="1" id="KW-0175">Coiled coil</keyword>
<dbReference type="SUPFAM" id="SSF81383">
    <property type="entry name" value="F-box domain"/>
    <property type="match status" value="1"/>
</dbReference>
<evidence type="ECO:0000256" key="1">
    <source>
        <dbReference type="SAM" id="Coils"/>
    </source>
</evidence>
<dbReference type="Pfam" id="PF12937">
    <property type="entry name" value="F-box-like"/>
    <property type="match status" value="1"/>
</dbReference>
<gene>
    <name evidence="3" type="ORF">MIND_01329500</name>
</gene>